<dbReference type="OrthoDB" id="631431at2"/>
<dbReference type="EMBL" id="FMVF01000002">
    <property type="protein sequence ID" value="SCX82041.1"/>
    <property type="molecule type" value="Genomic_DNA"/>
</dbReference>
<proteinExistence type="predicted"/>
<dbReference type="AlphaFoldDB" id="A0A1G5AW21"/>
<keyword evidence="2" id="KW-1185">Reference proteome</keyword>
<evidence type="ECO:0000313" key="1">
    <source>
        <dbReference type="EMBL" id="SCX82041.1"/>
    </source>
</evidence>
<gene>
    <name evidence="1" type="ORF">SAMN02927903_00172</name>
</gene>
<evidence type="ECO:0000313" key="2">
    <source>
        <dbReference type="Proteomes" id="UP000199354"/>
    </source>
</evidence>
<dbReference type="STRING" id="490189.SAMN02927903_00172"/>
<reference evidence="1 2" key="1">
    <citation type="submission" date="2016-10" db="EMBL/GenBank/DDBJ databases">
        <authorList>
            <person name="de Groot N.N."/>
        </authorList>
    </citation>
    <scope>NUCLEOTIDE SEQUENCE [LARGE SCALE GENOMIC DNA]</scope>
    <source>
        <strain evidence="1 2">CGMCC 1.7031</strain>
    </source>
</reference>
<dbReference type="Proteomes" id="UP000199354">
    <property type="component" value="Unassembled WGS sequence"/>
</dbReference>
<protein>
    <submittedName>
        <fullName evidence="1">Uncharacterized protein</fullName>
    </submittedName>
</protein>
<accession>A0A1G5AW21</accession>
<sequence>MKQFLKKTVLFLCIPMAVMLIGLLLPPTPRAEQSLLLVAPIKDSMLQHVKQPRIILVSGSSMGFGLVSQIVKDSLHRNPINTGIHGGMGLYYLLDNTAQYIQKGDIVVLAPEYHQFFGDFCEGNEELLRVYFDNKNGLDFFKLRAVQLKKTYPYIPRYAMSKFIPSQYFNLKTQEFYSKRAFNEYGDVNQHWGQTWPNPVVFEKIDGDYLNTDVLQAVVEFNELVKSKGATLYFTFPGYLEHSFGVGKPQIKEFEAALRKTNLTILGTPEQYIMTPDLIFDTPYHLTKEGATKRTQLLVKDLKTQMQKDHLE</sequence>
<organism evidence="1 2">
    <name type="scientific">Flavobacterium caeni</name>
    <dbReference type="NCBI Taxonomy" id="490189"/>
    <lineage>
        <taxon>Bacteria</taxon>
        <taxon>Pseudomonadati</taxon>
        <taxon>Bacteroidota</taxon>
        <taxon>Flavobacteriia</taxon>
        <taxon>Flavobacteriales</taxon>
        <taxon>Flavobacteriaceae</taxon>
        <taxon>Flavobacterium</taxon>
    </lineage>
</organism>
<name>A0A1G5AW21_9FLAO</name>
<dbReference type="RefSeq" id="WP_091140193.1">
    <property type="nucleotide sequence ID" value="NZ_FMVF01000002.1"/>
</dbReference>